<name>A0A939NBI1_PRORE</name>
<reference evidence="1" key="1">
    <citation type="submission" date="2021-03" db="EMBL/GenBank/DDBJ databases">
        <title>Molecular epidemiology and mechanisms of colistin and carbapenem resistance in Enterobacteriaceae from clinical isolates, the environment and porcine samples in Pretoria, South Africa.</title>
        <authorList>
            <person name="Bogoshi D."/>
            <person name="Mbelle N.M."/>
            <person name="Naidoo V."/>
            <person name="Osei Sekyere J."/>
        </authorList>
    </citation>
    <scope>NUCLEOTIDE SEQUENCE</scope>
    <source>
        <strain evidence="1">C052</strain>
    </source>
</reference>
<dbReference type="Proteomes" id="UP000664477">
    <property type="component" value="Unassembled WGS sequence"/>
</dbReference>
<protein>
    <submittedName>
        <fullName evidence="1">Uncharacterized protein</fullName>
    </submittedName>
</protein>
<evidence type="ECO:0000313" key="2">
    <source>
        <dbReference type="Proteomes" id="UP000664477"/>
    </source>
</evidence>
<organism evidence="1 2">
    <name type="scientific">Providencia rettgeri</name>
    <dbReference type="NCBI Taxonomy" id="587"/>
    <lineage>
        <taxon>Bacteria</taxon>
        <taxon>Pseudomonadati</taxon>
        <taxon>Pseudomonadota</taxon>
        <taxon>Gammaproteobacteria</taxon>
        <taxon>Enterobacterales</taxon>
        <taxon>Morganellaceae</taxon>
        <taxon>Providencia</taxon>
    </lineage>
</organism>
<comment type="caution">
    <text evidence="1">The sequence shown here is derived from an EMBL/GenBank/DDBJ whole genome shotgun (WGS) entry which is preliminary data.</text>
</comment>
<evidence type="ECO:0000313" key="1">
    <source>
        <dbReference type="EMBL" id="MBO1916608.1"/>
    </source>
</evidence>
<proteinExistence type="predicted"/>
<gene>
    <name evidence="1" type="ORF">J4727_18260</name>
</gene>
<sequence>MNKQAQPIGLVCAIPFTSSGYSTEYRRADIEEKQLHYKALFMIITKPATNSH</sequence>
<accession>A0A939NBI1</accession>
<dbReference type="AlphaFoldDB" id="A0A939NBI1"/>
<dbReference type="EMBL" id="JAGETQ010000165">
    <property type="protein sequence ID" value="MBO1916608.1"/>
    <property type="molecule type" value="Genomic_DNA"/>
</dbReference>